<dbReference type="Pfam" id="PF03632">
    <property type="entry name" value="Glyco_hydro_65m"/>
    <property type="match status" value="1"/>
</dbReference>
<feature type="domain" description="Glycoside hydrolase family 65 N-terminal" evidence="8">
    <location>
        <begin position="18"/>
        <end position="257"/>
    </location>
</feature>
<dbReference type="InterPro" id="IPR011013">
    <property type="entry name" value="Gal_mutarotase_sf_dom"/>
</dbReference>
<organism evidence="9 10">
    <name type="scientific">Paenibacillus azoreducens</name>
    <dbReference type="NCBI Taxonomy" id="116718"/>
    <lineage>
        <taxon>Bacteria</taxon>
        <taxon>Bacillati</taxon>
        <taxon>Bacillota</taxon>
        <taxon>Bacilli</taxon>
        <taxon>Bacillales</taxon>
        <taxon>Paenibacillaceae</taxon>
        <taxon>Paenibacillus</taxon>
    </lineage>
</organism>
<feature type="domain" description="Glycoside hydrolase family 65 central catalytic" evidence="6">
    <location>
        <begin position="320"/>
        <end position="699"/>
    </location>
</feature>
<dbReference type="InterPro" id="IPR005195">
    <property type="entry name" value="Glyco_hydro_65_M"/>
</dbReference>
<dbReference type="Pfam" id="PF03636">
    <property type="entry name" value="Glyco_hydro_65N"/>
    <property type="match status" value="1"/>
</dbReference>
<dbReference type="PANTHER" id="PTHR11051">
    <property type="entry name" value="GLYCOSYL HYDROLASE-RELATED"/>
    <property type="match status" value="1"/>
</dbReference>
<evidence type="ECO:0000313" key="9">
    <source>
        <dbReference type="EMBL" id="GIO47926.1"/>
    </source>
</evidence>
<proteinExistence type="inferred from homology"/>
<comment type="similarity">
    <text evidence="1">Belongs to the glycosyl hydrolase 65 family.</text>
</comment>
<dbReference type="InterPro" id="IPR005194">
    <property type="entry name" value="Glyco_hydro_65_C"/>
</dbReference>
<evidence type="ECO:0000259" key="8">
    <source>
        <dbReference type="Pfam" id="PF03636"/>
    </source>
</evidence>
<feature type="active site" description="Proton donor" evidence="4">
    <location>
        <position position="498"/>
    </location>
</feature>
<dbReference type="InterPro" id="IPR008928">
    <property type="entry name" value="6-hairpin_glycosidase_sf"/>
</dbReference>
<keyword evidence="9" id="KW-0378">Hydrolase</keyword>
<feature type="binding site" evidence="5">
    <location>
        <begin position="611"/>
        <end position="612"/>
    </location>
    <ligand>
        <name>substrate</name>
    </ligand>
</feature>
<dbReference type="GO" id="GO:0004553">
    <property type="term" value="F:hydrolase activity, hydrolyzing O-glycosyl compounds"/>
    <property type="evidence" value="ECO:0007669"/>
    <property type="project" value="TreeGrafter"/>
</dbReference>
<dbReference type="InterPro" id="IPR005196">
    <property type="entry name" value="Glyco_hydro_65_N"/>
</dbReference>
<evidence type="ECO:0000256" key="4">
    <source>
        <dbReference type="PIRSR" id="PIRSR036289-50"/>
    </source>
</evidence>
<dbReference type="InterPro" id="IPR037018">
    <property type="entry name" value="GH65_N"/>
</dbReference>
<dbReference type="Gene3D" id="2.70.98.40">
    <property type="entry name" value="Glycoside hydrolase, family 65, N-terminal domain"/>
    <property type="match status" value="1"/>
</dbReference>
<dbReference type="EMBL" id="BORT01000010">
    <property type="protein sequence ID" value="GIO47926.1"/>
    <property type="molecule type" value="Genomic_DNA"/>
</dbReference>
<accession>A0A919YBZ8</accession>
<keyword evidence="3" id="KW-0808">Transferase</keyword>
<dbReference type="RefSeq" id="WP_212978669.1">
    <property type="nucleotide sequence ID" value="NZ_AP025343.1"/>
</dbReference>
<evidence type="ECO:0000256" key="3">
    <source>
        <dbReference type="ARBA" id="ARBA00022679"/>
    </source>
</evidence>
<evidence type="ECO:0000259" key="6">
    <source>
        <dbReference type="Pfam" id="PF03632"/>
    </source>
</evidence>
<name>A0A919YBZ8_9BACL</name>
<dbReference type="AlphaFoldDB" id="A0A919YBZ8"/>
<feature type="binding site" evidence="5">
    <location>
        <begin position="355"/>
        <end position="356"/>
    </location>
    <ligand>
        <name>substrate</name>
    </ligand>
</feature>
<dbReference type="InterPro" id="IPR012341">
    <property type="entry name" value="6hp_glycosidase-like_sf"/>
</dbReference>
<feature type="domain" description="Glycoside hydrolase family 65 C-terminal" evidence="7">
    <location>
        <begin position="709"/>
        <end position="766"/>
    </location>
</feature>
<dbReference type="PIRSF" id="PIRSF036289">
    <property type="entry name" value="Glycosyl_hydrolase_malt_phosph"/>
    <property type="match status" value="1"/>
</dbReference>
<sequence length="780" mass="89934">MLNYHAINNPELTQWSFTETKFNPLAQGKCESVMSLGNGYMGLRSATEEAYIGGTRNLFVNGTFNRFDDLEVTELPNAADVTQVELLIDGQRFSLETGSVTDYERTLNLRDAELTRSFVWRSDQGKRIRFEFKRFVSMHDLHLIGMKVQLTPLDEGITLRLASGINAQMSNSGSQHFHEGEKRIFDKKYLQLIQTTTESKVDFVMNALHSFWIDGVSAEIKPQMEIERRKMEMAYSLDLQAGQTLKMQKLIQVHTSRDADVEGAGELEKLRAHSLQALKKAEEAGYDQLFEQHRQAWASIWEKYHFEIESEDSFDLLALRFAIYHLMVMTPVHDRRMGIGAKGLSGEGYKGHSFWDTEIFILPFFIYSEPKVARTLLEYRYLGLEGARRKARENGFKGAMYPWEVAWPSDGEVTPVWGAVDIVTGKQTKIWSGFIEQHITSDIAYAVWHYYQSSGDQQFMDECGYEMIFDTATFWASRLEWDEEGSRYVINEVIGPDEYKEHVDNNAFTNYMAHFNLQLALEYYNELKTRNPELLSRLESSLNLDQASREWQEKADALYLPKPDERGIIAQDDTYLQKQIIDLAPYKSQTKVGTLFQDYSLDQVNEMQISKQADILMLFYLLENRFAPELKRANYDYYEPKTLHDSSLSFSTHSILASDFDDKKLAYQLFRRATEIDLGPHEHSSDAGIHSASLGGIWQCVVMGFAGVRMLNGELHLHPKMPDTWKRLSFPLYWKGSKLKISITEDQVEIKTDQDAEIELVIYGKKTAFTGQLQFEMIHI</sequence>
<keyword evidence="2" id="KW-0328">Glycosyltransferase</keyword>
<dbReference type="GO" id="GO:0005975">
    <property type="term" value="P:carbohydrate metabolic process"/>
    <property type="evidence" value="ECO:0007669"/>
    <property type="project" value="InterPro"/>
</dbReference>
<keyword evidence="10" id="KW-1185">Reference proteome</keyword>
<dbReference type="SUPFAM" id="SSF48208">
    <property type="entry name" value="Six-hairpin glycosidases"/>
    <property type="match status" value="1"/>
</dbReference>
<reference evidence="9 10" key="1">
    <citation type="submission" date="2021-03" db="EMBL/GenBank/DDBJ databases">
        <title>Antimicrobial resistance genes in bacteria isolated from Japanese honey, and their potential for conferring macrolide and lincosamide resistance in the American foulbrood pathogen Paenibacillus larvae.</title>
        <authorList>
            <person name="Okamoto M."/>
            <person name="Kumagai M."/>
            <person name="Kanamori H."/>
            <person name="Takamatsu D."/>
        </authorList>
    </citation>
    <scope>NUCLEOTIDE SEQUENCE [LARGE SCALE GENOMIC DNA]</scope>
    <source>
        <strain evidence="9 10">J34TS1</strain>
    </source>
</reference>
<dbReference type="Gene3D" id="1.50.10.10">
    <property type="match status" value="1"/>
</dbReference>
<dbReference type="GO" id="GO:0030246">
    <property type="term" value="F:carbohydrate binding"/>
    <property type="evidence" value="ECO:0007669"/>
    <property type="project" value="InterPro"/>
</dbReference>
<dbReference type="Gene3D" id="2.60.420.10">
    <property type="entry name" value="Maltose phosphorylase, domain 3"/>
    <property type="match status" value="1"/>
</dbReference>
<dbReference type="PANTHER" id="PTHR11051:SF8">
    <property type="entry name" value="PROTEIN-GLUCOSYLGALACTOSYLHYDROXYLYSINE GLUCOSIDASE"/>
    <property type="match status" value="1"/>
</dbReference>
<dbReference type="Proteomes" id="UP000682811">
    <property type="component" value="Unassembled WGS sequence"/>
</dbReference>
<protein>
    <submittedName>
        <fullName evidence="9">Glycosyl hydrolase family 65</fullName>
    </submittedName>
</protein>
<gene>
    <name evidence="9" type="ORF">J34TS1_26910</name>
</gene>
<evidence type="ECO:0000256" key="5">
    <source>
        <dbReference type="PIRSR" id="PIRSR036289-51"/>
    </source>
</evidence>
<dbReference type="Pfam" id="PF03633">
    <property type="entry name" value="Glyco_hydro_65C"/>
    <property type="match status" value="1"/>
</dbReference>
<dbReference type="InterPro" id="IPR017045">
    <property type="entry name" value="Malt_Pase/Glycosyl_Hdrlase"/>
</dbReference>
<comment type="caution">
    <text evidence="9">The sequence shown here is derived from an EMBL/GenBank/DDBJ whole genome shotgun (WGS) entry which is preliminary data.</text>
</comment>
<dbReference type="GO" id="GO:0016757">
    <property type="term" value="F:glycosyltransferase activity"/>
    <property type="evidence" value="ECO:0007669"/>
    <property type="project" value="UniProtKB-KW"/>
</dbReference>
<dbReference type="SUPFAM" id="SSF74650">
    <property type="entry name" value="Galactose mutarotase-like"/>
    <property type="match status" value="1"/>
</dbReference>
<evidence type="ECO:0000256" key="2">
    <source>
        <dbReference type="ARBA" id="ARBA00022676"/>
    </source>
</evidence>
<evidence type="ECO:0000259" key="7">
    <source>
        <dbReference type="Pfam" id="PF03633"/>
    </source>
</evidence>
<evidence type="ECO:0000256" key="1">
    <source>
        <dbReference type="ARBA" id="ARBA00006768"/>
    </source>
</evidence>
<evidence type="ECO:0000313" key="10">
    <source>
        <dbReference type="Proteomes" id="UP000682811"/>
    </source>
</evidence>